<dbReference type="SUPFAM" id="SSF56091">
    <property type="entry name" value="DNA ligase/mRNA capping enzyme, catalytic domain"/>
    <property type="match status" value="1"/>
</dbReference>
<keyword evidence="7" id="KW-0479">Metal-binding</keyword>
<keyword evidence="17" id="KW-0464">Manganese</keyword>
<evidence type="ECO:0000256" key="18">
    <source>
        <dbReference type="ARBA" id="ARBA00023268"/>
    </source>
</evidence>
<comment type="similarity">
    <text evidence="21">In the C-terminal section; belongs to the ATP-dependent DNA ligase family.</text>
</comment>
<name>A0ABV7A7W7_9BACI</name>
<evidence type="ECO:0000256" key="10">
    <source>
        <dbReference type="ARBA" id="ARBA00022801"/>
    </source>
</evidence>
<evidence type="ECO:0000256" key="2">
    <source>
        <dbReference type="ARBA" id="ARBA00012727"/>
    </source>
</evidence>
<evidence type="ECO:0000256" key="1">
    <source>
        <dbReference type="ARBA" id="ARBA00001936"/>
    </source>
</evidence>
<feature type="domain" description="ATP-dependent DNA ligase family profile" evidence="23">
    <location>
        <begin position="107"/>
        <end position="255"/>
    </location>
</feature>
<keyword evidence="9" id="KW-0227">DNA damage</keyword>
<keyword evidence="6" id="KW-0540">Nuclease</keyword>
<sequence>MDIMKPIPSTELPLGDEWIYEVKYDGFRCLVEWEKNGDIRLISRNHKDLTGSFPEVKERFLSAKGSVEDLLPLKLDGELVIHNTPFQTNFARLQQRGRLKNLPGIRAAAAERPATIRIFDILEMRGSNLQKTPLSERKQFLEEVLSRLGIEGVEADRNPDRIWKKLAKHRGEGLVAKRLGSTYQDGKSHRDWYKIKNWRSIQGFLTSYQPENGYYTVGVFDQEDIHIIGKCKHGLDTDASQTLREIFTSRGEKQGGAFVLPPAICASIHTLDLYKGELREPEFAALMPNMPPKDCTIEQLQLDMAMLPETVEPTNTSKLFWPDKGYTKGDLLTYIREMAPYMLPFLDDRALTVIRCPDGVESEHFFQKHLPAYAPDFVTGIPAGDEQLMVCDSLDSLVWFANHGAVEYHIPFQLIQKDTPLEIVFDLDPPDRGKFHLAIKAALLIKPLLNDLGLASFVKTSGNKGLQIHIPIPEDTVTYQETAVFTQAIAWTVENAHPDLFTTERMKNKRNGRLYIDYIQHGRDKTLIAPYSPRMTKDGTVAAPLFWKEVKEGLDPGNFTLENTAKRVRELGCPFQDYRTAGETQKMDRMLELIKS</sequence>
<comment type="caution">
    <text evidence="24">The sequence shown here is derived from an EMBL/GenBank/DDBJ whole genome shotgun (WGS) entry which is preliminary data.</text>
</comment>
<evidence type="ECO:0000256" key="11">
    <source>
        <dbReference type="ARBA" id="ARBA00022839"/>
    </source>
</evidence>
<dbReference type="InterPro" id="IPR052171">
    <property type="entry name" value="NHEJ_LigD"/>
</dbReference>
<evidence type="ECO:0000256" key="8">
    <source>
        <dbReference type="ARBA" id="ARBA00022741"/>
    </source>
</evidence>
<keyword evidence="15" id="KW-0233">DNA recombination</keyword>
<evidence type="ECO:0000256" key="9">
    <source>
        <dbReference type="ARBA" id="ARBA00022763"/>
    </source>
</evidence>
<evidence type="ECO:0000256" key="20">
    <source>
        <dbReference type="ARBA" id="ARBA00034003"/>
    </source>
</evidence>
<evidence type="ECO:0000256" key="6">
    <source>
        <dbReference type="ARBA" id="ARBA00022722"/>
    </source>
</evidence>
<keyword evidence="16" id="KW-0234">DNA repair</keyword>
<evidence type="ECO:0000256" key="5">
    <source>
        <dbReference type="ARBA" id="ARBA00022695"/>
    </source>
</evidence>
<dbReference type="PANTHER" id="PTHR42705:SF2">
    <property type="entry name" value="BIFUNCTIONAL NON-HOMOLOGOUS END JOINING PROTEIN LIGD"/>
    <property type="match status" value="1"/>
</dbReference>
<dbReference type="NCBIfam" id="TIGR02776">
    <property type="entry name" value="NHEJ_ligase_prk"/>
    <property type="match status" value="1"/>
</dbReference>
<dbReference type="InterPro" id="IPR014146">
    <property type="entry name" value="LigD_ligase_dom"/>
</dbReference>
<keyword evidence="25" id="KW-1185">Reference proteome</keyword>
<dbReference type="NCBIfam" id="TIGR02779">
    <property type="entry name" value="NHEJ_ligase_lig"/>
    <property type="match status" value="1"/>
</dbReference>
<protein>
    <recommendedName>
        <fullName evidence="2">DNA ligase (ATP)</fullName>
        <ecNumber evidence="2">6.5.1.1</ecNumber>
    </recommendedName>
    <alternativeName>
        <fullName evidence="19">NHEJ DNA polymerase</fullName>
    </alternativeName>
</protein>
<comment type="catalytic activity">
    <reaction evidence="20">
        <text>ATP + (deoxyribonucleotide)n-3'-hydroxyl + 5'-phospho-(deoxyribonucleotide)m = (deoxyribonucleotide)n+m + AMP + diphosphate.</text>
        <dbReference type="EC" id="6.5.1.1"/>
    </reaction>
</comment>
<dbReference type="CDD" id="cd07906">
    <property type="entry name" value="Adenylation_DNA_ligase_LigD_LigC"/>
    <property type="match status" value="1"/>
</dbReference>
<evidence type="ECO:0000256" key="21">
    <source>
        <dbReference type="ARBA" id="ARBA00049981"/>
    </source>
</evidence>
<keyword evidence="3 24" id="KW-0436">Ligase</keyword>
<accession>A0ABV7A7W7</accession>
<dbReference type="Gene3D" id="3.30.1490.70">
    <property type="match status" value="1"/>
</dbReference>
<keyword evidence="13" id="KW-0239">DNA-directed DNA polymerase</keyword>
<dbReference type="InterPro" id="IPR014143">
    <property type="entry name" value="NHEJ_ligase_prk"/>
</dbReference>
<evidence type="ECO:0000256" key="4">
    <source>
        <dbReference type="ARBA" id="ARBA00022679"/>
    </source>
</evidence>
<proteinExistence type="inferred from homology"/>
<dbReference type="InterPro" id="IPR016059">
    <property type="entry name" value="DNA_ligase_ATP-dep_CS"/>
</dbReference>
<evidence type="ECO:0000259" key="23">
    <source>
        <dbReference type="PROSITE" id="PS50160"/>
    </source>
</evidence>
<dbReference type="PROSITE" id="PS50160">
    <property type="entry name" value="DNA_LIGASE_A3"/>
    <property type="match status" value="1"/>
</dbReference>
<evidence type="ECO:0000256" key="7">
    <source>
        <dbReference type="ARBA" id="ARBA00022723"/>
    </source>
</evidence>
<keyword evidence="18" id="KW-0511">Multifunctional enzyme</keyword>
<gene>
    <name evidence="24" type="primary">ligD</name>
    <name evidence="24" type="ORF">ACFODW_11510</name>
</gene>
<dbReference type="GO" id="GO:0003910">
    <property type="term" value="F:DNA ligase (ATP) activity"/>
    <property type="evidence" value="ECO:0007669"/>
    <property type="project" value="UniProtKB-EC"/>
</dbReference>
<organism evidence="24 25">
    <name type="scientific">Virgibacillus sediminis</name>
    <dbReference type="NCBI Taxonomy" id="202260"/>
    <lineage>
        <taxon>Bacteria</taxon>
        <taxon>Bacillati</taxon>
        <taxon>Bacillota</taxon>
        <taxon>Bacilli</taxon>
        <taxon>Bacillales</taxon>
        <taxon>Bacillaceae</taxon>
        <taxon>Virgibacillus</taxon>
    </lineage>
</organism>
<keyword evidence="4" id="KW-0808">Transferase</keyword>
<evidence type="ECO:0000313" key="25">
    <source>
        <dbReference type="Proteomes" id="UP001595387"/>
    </source>
</evidence>
<evidence type="ECO:0000313" key="24">
    <source>
        <dbReference type="EMBL" id="MFC2948963.1"/>
    </source>
</evidence>
<dbReference type="Gene3D" id="3.90.920.10">
    <property type="entry name" value="DNA primase, PRIM domain"/>
    <property type="match status" value="1"/>
</dbReference>
<dbReference type="PROSITE" id="PS00697">
    <property type="entry name" value="DNA_LIGASE_A1"/>
    <property type="match status" value="1"/>
</dbReference>
<evidence type="ECO:0000256" key="17">
    <source>
        <dbReference type="ARBA" id="ARBA00023211"/>
    </source>
</evidence>
<comment type="cofactor">
    <cofactor evidence="1">
        <name>Mn(2+)</name>
        <dbReference type="ChEBI" id="CHEBI:29035"/>
    </cofactor>
</comment>
<evidence type="ECO:0000256" key="19">
    <source>
        <dbReference type="ARBA" id="ARBA00029943"/>
    </source>
</evidence>
<dbReference type="RefSeq" id="WP_390306543.1">
    <property type="nucleotide sequence ID" value="NZ_JBHRRZ010000017.1"/>
</dbReference>
<keyword evidence="14" id="KW-0238">DNA-binding</keyword>
<dbReference type="NCBIfam" id="TIGR02778">
    <property type="entry name" value="ligD_pol"/>
    <property type="match status" value="1"/>
</dbReference>
<reference evidence="25" key="1">
    <citation type="journal article" date="2019" name="Int. J. Syst. Evol. Microbiol.">
        <title>The Global Catalogue of Microorganisms (GCM) 10K type strain sequencing project: providing services to taxonomists for standard genome sequencing and annotation.</title>
        <authorList>
            <consortium name="The Broad Institute Genomics Platform"/>
            <consortium name="The Broad Institute Genome Sequencing Center for Infectious Disease"/>
            <person name="Wu L."/>
            <person name="Ma J."/>
        </authorList>
    </citation>
    <scope>NUCLEOTIDE SEQUENCE [LARGE SCALE GENOMIC DNA]</scope>
    <source>
        <strain evidence="25">KCTC 13193</strain>
    </source>
</reference>
<evidence type="ECO:0000256" key="14">
    <source>
        <dbReference type="ARBA" id="ARBA00023125"/>
    </source>
</evidence>
<dbReference type="InterPro" id="IPR014145">
    <property type="entry name" value="LigD_pol_dom"/>
</dbReference>
<dbReference type="EC" id="6.5.1.1" evidence="2"/>
<dbReference type="Gene3D" id="3.30.470.30">
    <property type="entry name" value="DNA ligase/mRNA capping enzyme"/>
    <property type="match status" value="1"/>
</dbReference>
<evidence type="ECO:0000256" key="3">
    <source>
        <dbReference type="ARBA" id="ARBA00022598"/>
    </source>
</evidence>
<keyword evidence="11" id="KW-0269">Exonuclease</keyword>
<keyword evidence="10" id="KW-0378">Hydrolase</keyword>
<dbReference type="PROSITE" id="PS00333">
    <property type="entry name" value="DNA_LIGASE_A2"/>
    <property type="match status" value="1"/>
</dbReference>
<dbReference type="EMBL" id="JBHRRZ010000017">
    <property type="protein sequence ID" value="MFC2948963.1"/>
    <property type="molecule type" value="Genomic_DNA"/>
</dbReference>
<dbReference type="Pfam" id="PF01068">
    <property type="entry name" value="DNA_ligase_A_M"/>
    <property type="match status" value="1"/>
</dbReference>
<dbReference type="Pfam" id="PF21686">
    <property type="entry name" value="LigD_Prim-Pol"/>
    <property type="match status" value="1"/>
</dbReference>
<keyword evidence="5" id="KW-0548">Nucleotidyltransferase</keyword>
<dbReference type="Proteomes" id="UP001595387">
    <property type="component" value="Unassembled WGS sequence"/>
</dbReference>
<evidence type="ECO:0000256" key="12">
    <source>
        <dbReference type="ARBA" id="ARBA00022840"/>
    </source>
</evidence>
<comment type="similarity">
    <text evidence="22">In the N-terminal section; belongs to the LigD polymerase family.</text>
</comment>
<dbReference type="PANTHER" id="PTHR42705">
    <property type="entry name" value="BIFUNCTIONAL NON-HOMOLOGOUS END JOINING PROTEIN LIGD"/>
    <property type="match status" value="1"/>
</dbReference>
<evidence type="ECO:0000256" key="16">
    <source>
        <dbReference type="ARBA" id="ARBA00023204"/>
    </source>
</evidence>
<dbReference type="InterPro" id="IPR012310">
    <property type="entry name" value="DNA_ligase_ATP-dep_cent"/>
</dbReference>
<keyword evidence="8" id="KW-0547">Nucleotide-binding</keyword>
<evidence type="ECO:0000256" key="22">
    <source>
        <dbReference type="ARBA" id="ARBA00049990"/>
    </source>
</evidence>
<keyword evidence="12" id="KW-0067">ATP-binding</keyword>
<evidence type="ECO:0000256" key="13">
    <source>
        <dbReference type="ARBA" id="ARBA00022932"/>
    </source>
</evidence>
<evidence type="ECO:0000256" key="15">
    <source>
        <dbReference type="ARBA" id="ARBA00023172"/>
    </source>
</evidence>